<feature type="region of interest" description="Disordered" evidence="1">
    <location>
        <begin position="1"/>
        <end position="20"/>
    </location>
</feature>
<organism evidence="2 3">
    <name type="scientific">Chitinophaga agri</name>
    <dbReference type="NCBI Taxonomy" id="2703787"/>
    <lineage>
        <taxon>Bacteria</taxon>
        <taxon>Pseudomonadati</taxon>
        <taxon>Bacteroidota</taxon>
        <taxon>Chitinophagia</taxon>
        <taxon>Chitinophagales</taxon>
        <taxon>Chitinophagaceae</taxon>
        <taxon>Chitinophaga</taxon>
    </lineage>
</organism>
<name>A0A6B9ZAV3_9BACT</name>
<dbReference type="KEGG" id="chih:GWR21_06505"/>
<dbReference type="Proteomes" id="UP000476411">
    <property type="component" value="Chromosome"/>
</dbReference>
<dbReference type="Pfam" id="PF12244">
    <property type="entry name" value="DUF3606"/>
    <property type="match status" value="1"/>
</dbReference>
<dbReference type="EMBL" id="CP048113">
    <property type="protein sequence ID" value="QHS59246.1"/>
    <property type="molecule type" value="Genomic_DNA"/>
</dbReference>
<proteinExistence type="predicted"/>
<dbReference type="RefSeq" id="WP_162330943.1">
    <property type="nucleotide sequence ID" value="NZ_CP048113.1"/>
</dbReference>
<sequence length="67" mass="7464">MEKHAFQGDEGQAGGHHQHFTINGLAEELGVTAAELQKAVEIVGDDPVRVREFIRRNHTEIDDTNEV</sequence>
<evidence type="ECO:0000313" key="2">
    <source>
        <dbReference type="EMBL" id="QHS59246.1"/>
    </source>
</evidence>
<accession>A0A6B9ZAV3</accession>
<evidence type="ECO:0000313" key="3">
    <source>
        <dbReference type="Proteomes" id="UP000476411"/>
    </source>
</evidence>
<evidence type="ECO:0000256" key="1">
    <source>
        <dbReference type="SAM" id="MobiDB-lite"/>
    </source>
</evidence>
<protein>
    <submittedName>
        <fullName evidence="2">DUF3606 domain-containing protein</fullName>
    </submittedName>
</protein>
<reference evidence="2 3" key="1">
    <citation type="submission" date="2020-01" db="EMBL/GenBank/DDBJ databases">
        <title>Complete genome sequence of Chitinophaga sp. H33E-04 isolated from quinoa roots.</title>
        <authorList>
            <person name="Weon H.-Y."/>
            <person name="Lee S.A."/>
        </authorList>
    </citation>
    <scope>NUCLEOTIDE SEQUENCE [LARGE SCALE GENOMIC DNA]</scope>
    <source>
        <strain evidence="2 3">H33E-04</strain>
    </source>
</reference>
<dbReference type="AlphaFoldDB" id="A0A6B9ZAV3"/>
<keyword evidence="3" id="KW-1185">Reference proteome</keyword>
<gene>
    <name evidence="2" type="ORF">GWR21_06505</name>
</gene>
<dbReference type="InterPro" id="IPR022037">
    <property type="entry name" value="DUF3606"/>
</dbReference>